<dbReference type="GO" id="GO:0004252">
    <property type="term" value="F:serine-type endopeptidase activity"/>
    <property type="evidence" value="ECO:0007669"/>
    <property type="project" value="TreeGrafter"/>
</dbReference>
<dbReference type="RefSeq" id="WP_128531557.1">
    <property type="nucleotide sequence ID" value="NZ_SBIW01000001.1"/>
</dbReference>
<dbReference type="SUPFAM" id="SSF53474">
    <property type="entry name" value="alpha/beta-Hydrolases"/>
    <property type="match status" value="1"/>
</dbReference>
<dbReference type="SUPFAM" id="SSF82171">
    <property type="entry name" value="DPP6 N-terminal domain-like"/>
    <property type="match status" value="1"/>
</dbReference>
<keyword evidence="6" id="KW-1185">Reference proteome</keyword>
<dbReference type="Gene3D" id="3.40.50.1820">
    <property type="entry name" value="alpha/beta hydrolase"/>
    <property type="match status" value="1"/>
</dbReference>
<dbReference type="PANTHER" id="PTHR42776">
    <property type="entry name" value="SERINE PEPTIDASE S9 FAMILY MEMBER"/>
    <property type="match status" value="1"/>
</dbReference>
<gene>
    <name evidence="5" type="ORF">EPL05_00515</name>
</gene>
<dbReference type="Gene3D" id="2.120.10.30">
    <property type="entry name" value="TolB, C-terminal domain"/>
    <property type="match status" value="2"/>
</dbReference>
<keyword evidence="2" id="KW-0645">Protease</keyword>
<reference evidence="5 6" key="1">
    <citation type="submission" date="2019-01" db="EMBL/GenBank/DDBJ databases">
        <title>Mucilaginibacter antarcticum sp. nov., isolated from antarctic soil.</title>
        <authorList>
            <person name="Yan Y.-Q."/>
            <person name="Du Z.-J."/>
        </authorList>
    </citation>
    <scope>NUCLEOTIDE SEQUENCE [LARGE SCALE GENOMIC DNA]</scope>
    <source>
        <strain evidence="5 6">F01003</strain>
    </source>
</reference>
<sequence length="658" mass="73076">MKKYLTLLFAASLASAAFAQTEKKPFKPTDFYKIPAVSDPQVSPDGKWVAYGVSTVDTAKDKRVSHLWMQSWDGKTSIQLTHGAEPASRARWSPDGAYLAFLSSRESKNGSQLWLMDRRGGEAKKITDIKGNLGDYEWNPDGSKVVIVIGDPDNKGKEAPKTAKPIVLDRYHFKQDYQGYLDDARNHLYIFDINTKKLDTITKGKFDERSPTWSPDGKSIVFVSNHDADPDRSENNDIFVVEAKANGAVKQLTTWKGHDISPRISPDGKTIAYLRQDSEGYNMYDQNILCIMNADGSSNQLLTKQLDRPVDSPEWSKDGKSIAFLVDDDRERYAATYTIANKKISIISATRGKISVGDITAHSAGNWVTTVSDPYLPLEIYAMEAGKLRRLTFQQQEWLSKVQLAQVTSFQSTSKDGTKVSGVLYRPDSTSTKKMPFILFVHGGPVAQDDYSFDGTCQVLASAGYAVATVNYRGSSGRGIDYTKAIAADWGNKEVIDLHGAVDELVKRGIADPAKLGVGGWSYGGITTDFLIASDTRFKAAASGAGSALQIANYGIDQYILQYDNELGQPWKNIEVYNKISYPFLHADRIKTPVLFMSGLKDFNVPTAGSEQMYQALKSLGVDAELILYPNQNHGISIPSYQVDRVERYIKWYDKYLK</sequence>
<evidence type="ECO:0000313" key="5">
    <source>
        <dbReference type="EMBL" id="RWY57050.1"/>
    </source>
</evidence>
<evidence type="ECO:0000259" key="4">
    <source>
        <dbReference type="Pfam" id="PF00326"/>
    </source>
</evidence>
<evidence type="ECO:0000256" key="2">
    <source>
        <dbReference type="ARBA" id="ARBA00022825"/>
    </source>
</evidence>
<keyword evidence="3" id="KW-0732">Signal</keyword>
<dbReference type="AlphaFoldDB" id="A0A444MTU8"/>
<dbReference type="InterPro" id="IPR001375">
    <property type="entry name" value="Peptidase_S9_cat"/>
</dbReference>
<organism evidence="5 6">
    <name type="scientific">Mucilaginibacter gilvus</name>
    <dbReference type="NCBI Taxonomy" id="2305909"/>
    <lineage>
        <taxon>Bacteria</taxon>
        <taxon>Pseudomonadati</taxon>
        <taxon>Bacteroidota</taxon>
        <taxon>Sphingobacteriia</taxon>
        <taxon>Sphingobacteriales</taxon>
        <taxon>Sphingobacteriaceae</taxon>
        <taxon>Mucilaginibacter</taxon>
    </lineage>
</organism>
<feature type="chain" id="PRO_5019010538" evidence="3">
    <location>
        <begin position="20"/>
        <end position="658"/>
    </location>
</feature>
<dbReference type="EMBL" id="SBIW01000001">
    <property type="protein sequence ID" value="RWY57050.1"/>
    <property type="molecule type" value="Genomic_DNA"/>
</dbReference>
<evidence type="ECO:0000256" key="1">
    <source>
        <dbReference type="ARBA" id="ARBA00022801"/>
    </source>
</evidence>
<accession>A0A444MTU8</accession>
<protein>
    <submittedName>
        <fullName evidence="5">S9 family peptidase</fullName>
    </submittedName>
</protein>
<dbReference type="InterPro" id="IPR011042">
    <property type="entry name" value="6-blade_b-propeller_TolB-like"/>
</dbReference>
<evidence type="ECO:0000313" key="6">
    <source>
        <dbReference type="Proteomes" id="UP000286701"/>
    </source>
</evidence>
<evidence type="ECO:0000256" key="3">
    <source>
        <dbReference type="SAM" id="SignalP"/>
    </source>
</evidence>
<feature type="signal peptide" evidence="3">
    <location>
        <begin position="1"/>
        <end position="19"/>
    </location>
</feature>
<keyword evidence="1" id="KW-0378">Hydrolase</keyword>
<dbReference type="Pfam" id="PF07676">
    <property type="entry name" value="PD40"/>
    <property type="match status" value="3"/>
</dbReference>
<dbReference type="PANTHER" id="PTHR42776:SF27">
    <property type="entry name" value="DIPEPTIDYL PEPTIDASE FAMILY MEMBER 6"/>
    <property type="match status" value="1"/>
</dbReference>
<feature type="domain" description="Peptidase S9 prolyl oligopeptidase catalytic" evidence="4">
    <location>
        <begin position="452"/>
        <end position="658"/>
    </location>
</feature>
<dbReference type="InterPro" id="IPR011659">
    <property type="entry name" value="WD40"/>
</dbReference>
<dbReference type="GO" id="GO:0006508">
    <property type="term" value="P:proteolysis"/>
    <property type="evidence" value="ECO:0007669"/>
    <property type="project" value="InterPro"/>
</dbReference>
<name>A0A444MTU8_9SPHI</name>
<comment type="caution">
    <text evidence="5">The sequence shown here is derived from an EMBL/GenBank/DDBJ whole genome shotgun (WGS) entry which is preliminary data.</text>
</comment>
<keyword evidence="2" id="KW-0720">Serine protease</keyword>
<dbReference type="InterPro" id="IPR029058">
    <property type="entry name" value="AB_hydrolase_fold"/>
</dbReference>
<dbReference type="Pfam" id="PF00326">
    <property type="entry name" value="Peptidase_S9"/>
    <property type="match status" value="1"/>
</dbReference>
<dbReference type="Proteomes" id="UP000286701">
    <property type="component" value="Unassembled WGS sequence"/>
</dbReference>
<dbReference type="OrthoDB" id="9812921at2"/>
<proteinExistence type="predicted"/>